<feature type="domain" description="Disease resistance protein winged helix" evidence="3">
    <location>
        <begin position="61"/>
        <end position="113"/>
    </location>
</feature>
<evidence type="ECO:0000256" key="2">
    <source>
        <dbReference type="ARBA" id="ARBA00022840"/>
    </source>
</evidence>
<dbReference type="Pfam" id="PF25019">
    <property type="entry name" value="LRR_R13L1-DRL21"/>
    <property type="match status" value="1"/>
</dbReference>
<gene>
    <name evidence="5" type="ORF">MIMGU_mgv1a024401mg</name>
</gene>
<keyword evidence="2" id="KW-0067">ATP-binding</keyword>
<evidence type="ECO:0000313" key="6">
    <source>
        <dbReference type="Proteomes" id="UP000030748"/>
    </source>
</evidence>
<organism evidence="5 6">
    <name type="scientific">Erythranthe guttata</name>
    <name type="common">Yellow monkey flower</name>
    <name type="synonym">Mimulus guttatus</name>
    <dbReference type="NCBI Taxonomy" id="4155"/>
    <lineage>
        <taxon>Eukaryota</taxon>
        <taxon>Viridiplantae</taxon>
        <taxon>Streptophyta</taxon>
        <taxon>Embryophyta</taxon>
        <taxon>Tracheophyta</taxon>
        <taxon>Spermatophyta</taxon>
        <taxon>Magnoliopsida</taxon>
        <taxon>eudicotyledons</taxon>
        <taxon>Gunneridae</taxon>
        <taxon>Pentapetalae</taxon>
        <taxon>asterids</taxon>
        <taxon>lamiids</taxon>
        <taxon>Lamiales</taxon>
        <taxon>Phrymaceae</taxon>
        <taxon>Erythranthe</taxon>
    </lineage>
</organism>
<sequence length="537" mass="60991">MKLPAAVIHEASPSEEITEQINLRAKRRKAYQEHGIEEEEDVESSQVPLIDYWNCIRHLALFLPDYGFSKDKLVQMWIAEECIKLEVTKRMEDVGNLCFDFLLNQNIIVPSKPTAAYLSHYQVNDKSKIARLIIQRGDYVRIRDGNELDTTNQEILHLTWDCRKHDHALVDDALTKFKKLRTLLVVNLCIPRNKMCNLRFPHLKLLKTLDLSSSNITHVPCSIEYLESLRFLDISNTPIDQLPQSIDLLLSLQTLRLRDCPGIHELPWGFGSLINLRHLDLQIFGQLRVMPSGMGNLTKLQTLDAFIVGETDDGCGITELKNMNEIAGSFSILKLHNVSNAEEAKAAALCDKKHIDDLYLYWGSVENPDATDILEYLQPHFNLKFLHISHYCGSKLPSWITNPSFVDLSTIFLIGCINCDTLPSFGELPSLKSLDFVEMTSVRDINSLFCRKSETRVKVAFPKLEKLSIDDMPNLVEWSGMEDGDFPCLKDVTIGSCPELATLPSLSHLRSLESLEINDCEKMISLPELPASVKDLR</sequence>
<dbReference type="AlphaFoldDB" id="A0A022Q9D6"/>
<dbReference type="InterPro" id="IPR058922">
    <property type="entry name" value="WHD_DRP"/>
</dbReference>
<reference evidence="5 6" key="1">
    <citation type="journal article" date="2013" name="Proc. Natl. Acad. Sci. U.S.A.">
        <title>Fine-scale variation in meiotic recombination in Mimulus inferred from population shotgun sequencing.</title>
        <authorList>
            <person name="Hellsten U."/>
            <person name="Wright K.M."/>
            <person name="Jenkins J."/>
            <person name="Shu S."/>
            <person name="Yuan Y."/>
            <person name="Wessler S.R."/>
            <person name="Schmutz J."/>
            <person name="Willis J.H."/>
            <person name="Rokhsar D.S."/>
        </authorList>
    </citation>
    <scope>NUCLEOTIDE SEQUENCE [LARGE SCALE GENOMIC DNA]</scope>
    <source>
        <strain evidence="6">cv. DUN x IM62</strain>
    </source>
</reference>
<keyword evidence="6" id="KW-1185">Reference proteome</keyword>
<dbReference type="PANTHER" id="PTHR47186:SF24">
    <property type="entry name" value="DISEASE RESISTANCE RPP13-LIKE PROTEIN 1"/>
    <property type="match status" value="1"/>
</dbReference>
<feature type="non-terminal residue" evidence="5">
    <location>
        <position position="537"/>
    </location>
</feature>
<feature type="domain" description="R13L1/DRL21-like LRR repeat region" evidence="4">
    <location>
        <begin position="317"/>
        <end position="439"/>
    </location>
</feature>
<evidence type="ECO:0000259" key="4">
    <source>
        <dbReference type="Pfam" id="PF25019"/>
    </source>
</evidence>
<evidence type="ECO:0000259" key="3">
    <source>
        <dbReference type="Pfam" id="PF23559"/>
    </source>
</evidence>
<dbReference type="eggNOG" id="KOG4658">
    <property type="taxonomic scope" value="Eukaryota"/>
</dbReference>
<dbReference type="PANTHER" id="PTHR47186">
    <property type="entry name" value="LEUCINE-RICH REPEAT-CONTAINING PROTEIN 57"/>
    <property type="match status" value="1"/>
</dbReference>
<dbReference type="InterPro" id="IPR056789">
    <property type="entry name" value="LRR_R13L1-DRL21"/>
</dbReference>
<proteinExistence type="predicted"/>
<evidence type="ECO:0000313" key="5">
    <source>
        <dbReference type="EMBL" id="EYU25312.1"/>
    </source>
</evidence>
<protein>
    <recommendedName>
        <fullName evidence="7">NB-ARC domain-containing protein</fullName>
    </recommendedName>
</protein>
<dbReference type="EMBL" id="KI632003">
    <property type="protein sequence ID" value="EYU25312.1"/>
    <property type="molecule type" value="Genomic_DNA"/>
</dbReference>
<dbReference type="InterPro" id="IPR032675">
    <property type="entry name" value="LRR_dom_sf"/>
</dbReference>
<name>A0A022Q9D6_ERYGU</name>
<accession>A0A022Q9D6</accession>
<evidence type="ECO:0000256" key="1">
    <source>
        <dbReference type="ARBA" id="ARBA00022741"/>
    </source>
</evidence>
<evidence type="ECO:0008006" key="7">
    <source>
        <dbReference type="Google" id="ProtNLM"/>
    </source>
</evidence>
<dbReference type="Proteomes" id="UP000030748">
    <property type="component" value="Unassembled WGS sequence"/>
</dbReference>
<dbReference type="SUPFAM" id="SSF52058">
    <property type="entry name" value="L domain-like"/>
    <property type="match status" value="1"/>
</dbReference>
<keyword evidence="1" id="KW-0547">Nucleotide-binding</keyword>
<dbReference type="Gene3D" id="3.80.10.10">
    <property type="entry name" value="Ribonuclease Inhibitor"/>
    <property type="match status" value="2"/>
</dbReference>
<dbReference type="Pfam" id="PF23559">
    <property type="entry name" value="WHD_DRP"/>
    <property type="match status" value="1"/>
</dbReference>